<comment type="caution">
    <text evidence="1">The sequence shown here is derived from an EMBL/GenBank/DDBJ whole genome shotgun (WGS) entry which is preliminary data.</text>
</comment>
<dbReference type="Proteomes" id="UP000657918">
    <property type="component" value="Unassembled WGS sequence"/>
</dbReference>
<sequence>MYLKRFLKGIWGDFCHEVPAGNTFLLKSVTFSGPPTVVASNSFDSWDDDDEKGLDSQLSVVSLLMERAGLMDKEKLSGKVNCKCSPFHQLRWSPTKEVAPMSTAKMVT</sequence>
<protein>
    <submittedName>
        <fullName evidence="1">Uncharacterized protein</fullName>
    </submittedName>
</protein>
<proteinExistence type="predicted"/>
<accession>A0A835MMB5</accession>
<keyword evidence="2" id="KW-1185">Reference proteome</keyword>
<dbReference type="OrthoDB" id="187139at2759"/>
<dbReference type="AlphaFoldDB" id="A0A835MMB5"/>
<name>A0A835MMB5_9ROSI</name>
<dbReference type="EMBL" id="JADGMS010000012">
    <property type="protein sequence ID" value="KAF9671857.1"/>
    <property type="molecule type" value="Genomic_DNA"/>
</dbReference>
<evidence type="ECO:0000313" key="1">
    <source>
        <dbReference type="EMBL" id="KAF9671857.1"/>
    </source>
</evidence>
<gene>
    <name evidence="1" type="ORF">SADUNF_Sadunf12G0093600</name>
</gene>
<evidence type="ECO:0000313" key="2">
    <source>
        <dbReference type="Proteomes" id="UP000657918"/>
    </source>
</evidence>
<reference evidence="1 2" key="1">
    <citation type="submission" date="2020-10" db="EMBL/GenBank/DDBJ databases">
        <title>Plant Genome Project.</title>
        <authorList>
            <person name="Zhang R.-G."/>
        </authorList>
    </citation>
    <scope>NUCLEOTIDE SEQUENCE [LARGE SCALE GENOMIC DNA]</scope>
    <source>
        <strain evidence="1">FAFU-HL-1</strain>
        <tissue evidence="1">Leaf</tissue>
    </source>
</reference>
<organism evidence="1 2">
    <name type="scientific">Salix dunnii</name>
    <dbReference type="NCBI Taxonomy" id="1413687"/>
    <lineage>
        <taxon>Eukaryota</taxon>
        <taxon>Viridiplantae</taxon>
        <taxon>Streptophyta</taxon>
        <taxon>Embryophyta</taxon>
        <taxon>Tracheophyta</taxon>
        <taxon>Spermatophyta</taxon>
        <taxon>Magnoliopsida</taxon>
        <taxon>eudicotyledons</taxon>
        <taxon>Gunneridae</taxon>
        <taxon>Pentapetalae</taxon>
        <taxon>rosids</taxon>
        <taxon>fabids</taxon>
        <taxon>Malpighiales</taxon>
        <taxon>Salicaceae</taxon>
        <taxon>Saliceae</taxon>
        <taxon>Salix</taxon>
    </lineage>
</organism>